<dbReference type="Proteomes" id="UP000250043">
    <property type="component" value="Unassembled WGS sequence"/>
</dbReference>
<dbReference type="InterPro" id="IPR036259">
    <property type="entry name" value="MFS_trans_sf"/>
</dbReference>
<keyword evidence="4 9" id="KW-0812">Transmembrane</keyword>
<feature type="region of interest" description="Disordered" evidence="8">
    <location>
        <begin position="1"/>
        <end position="51"/>
    </location>
</feature>
<keyword evidence="3" id="KW-1003">Cell membrane</keyword>
<feature type="domain" description="Major facilitator superfamily (MFS) profile" evidence="10">
    <location>
        <begin position="80"/>
        <end position="504"/>
    </location>
</feature>
<feature type="transmembrane region" description="Helical" evidence="9">
    <location>
        <begin position="78"/>
        <end position="101"/>
    </location>
</feature>
<evidence type="ECO:0000256" key="7">
    <source>
        <dbReference type="ARBA" id="ARBA00038459"/>
    </source>
</evidence>
<dbReference type="GO" id="GO:0042908">
    <property type="term" value="P:xenobiotic transport"/>
    <property type="evidence" value="ECO:0007669"/>
    <property type="project" value="UniProtKB-ARBA"/>
</dbReference>
<dbReference type="PROSITE" id="PS50850">
    <property type="entry name" value="MFS"/>
    <property type="match status" value="1"/>
</dbReference>
<reference evidence="11 12" key="1">
    <citation type="submission" date="2016-07" db="EMBL/GenBank/DDBJ databases">
        <title>Draft genome of the white-rot fungus Obba rivulosa 3A-2.</title>
        <authorList>
            <consortium name="DOE Joint Genome Institute"/>
            <person name="Miettinen O."/>
            <person name="Riley R."/>
            <person name="Acob R."/>
            <person name="Barry K."/>
            <person name="Cullen D."/>
            <person name="De Vries R."/>
            <person name="Hainaut M."/>
            <person name="Hatakka A."/>
            <person name="Henrissat B."/>
            <person name="Hilden K."/>
            <person name="Kuo R."/>
            <person name="Labutti K."/>
            <person name="Lipzen A."/>
            <person name="Makela M.R."/>
            <person name="Sandor L."/>
            <person name="Spatafora J.W."/>
            <person name="Grigoriev I.V."/>
            <person name="Hibbett D.S."/>
        </authorList>
    </citation>
    <scope>NUCLEOTIDE SEQUENCE [LARGE SCALE GENOMIC DNA]</scope>
    <source>
        <strain evidence="11 12">3A-2</strain>
    </source>
</reference>
<feature type="transmembrane region" description="Helical" evidence="9">
    <location>
        <begin position="172"/>
        <end position="196"/>
    </location>
</feature>
<dbReference type="PANTHER" id="PTHR23502">
    <property type="entry name" value="MAJOR FACILITATOR SUPERFAMILY"/>
    <property type="match status" value="1"/>
</dbReference>
<feature type="transmembrane region" description="Helical" evidence="9">
    <location>
        <begin position="121"/>
        <end position="139"/>
    </location>
</feature>
<sequence>MQDQGGTAVLTSASASTEKDAESYITPEDHEARDTSSSPDVSTTVKDHTAEHTADPAAALAELPPELNPRNWSTQRKWVNVSIIAFQATLSPISSTLLAVGQVQIDAELSVPNSQLSAMPVAMYVLGLGLGPLYLAPLSEMYGRRIVYVVNAVVALLTTVGCALVRNDAGLIVLRFIAGLAGGAGPALGGGSIGDLFKREDRGGAQAIYSFGPTFGPTIGGVIGGYIAERAGWRWTMWVCAIGAGITTLATILFLRETYAPYLLARLRGQRSAPPTAGGFTHAITRPLRMLFFAPIATVMSLYVALIYGLLYLQLVTRPLLFGPEPEYGLFTYRWHGGNTGLSYLAAAVGCLFALLASVLTLNRSYRALCRRYGTEKPEFRLPFMQAGMLIAPAGLFMYGWTAEAQTHFIFPLMGAAIFSFGALIVLTCIQTYLVDAFGKYAASGLAASVLLRSVGATVFTIFGTRVYASLGYGWGSSLLGFICISALPIPAILWVYGPRLRAHPFIF</sequence>
<evidence type="ECO:0000256" key="9">
    <source>
        <dbReference type="SAM" id="Phobius"/>
    </source>
</evidence>
<dbReference type="AlphaFoldDB" id="A0A8E2DGK6"/>
<protein>
    <submittedName>
        <fullName evidence="11">MFS general substrate transporter</fullName>
    </submittedName>
</protein>
<dbReference type="InterPro" id="IPR005829">
    <property type="entry name" value="Sugar_transporter_CS"/>
</dbReference>
<dbReference type="OrthoDB" id="6770063at2759"/>
<evidence type="ECO:0000313" key="11">
    <source>
        <dbReference type="EMBL" id="OCH87205.1"/>
    </source>
</evidence>
<evidence type="ECO:0000256" key="4">
    <source>
        <dbReference type="ARBA" id="ARBA00022692"/>
    </source>
</evidence>
<dbReference type="EMBL" id="KV722494">
    <property type="protein sequence ID" value="OCH87205.1"/>
    <property type="molecule type" value="Genomic_DNA"/>
</dbReference>
<dbReference type="InterPro" id="IPR020846">
    <property type="entry name" value="MFS_dom"/>
</dbReference>
<feature type="compositionally biased region" description="Polar residues" evidence="8">
    <location>
        <begin position="1"/>
        <end position="16"/>
    </location>
</feature>
<dbReference type="PROSITE" id="PS00216">
    <property type="entry name" value="SUGAR_TRANSPORT_1"/>
    <property type="match status" value="1"/>
</dbReference>
<evidence type="ECO:0000256" key="3">
    <source>
        <dbReference type="ARBA" id="ARBA00022475"/>
    </source>
</evidence>
<organism evidence="11 12">
    <name type="scientific">Obba rivulosa</name>
    <dbReference type="NCBI Taxonomy" id="1052685"/>
    <lineage>
        <taxon>Eukaryota</taxon>
        <taxon>Fungi</taxon>
        <taxon>Dikarya</taxon>
        <taxon>Basidiomycota</taxon>
        <taxon>Agaricomycotina</taxon>
        <taxon>Agaricomycetes</taxon>
        <taxon>Polyporales</taxon>
        <taxon>Gelatoporiaceae</taxon>
        <taxon>Obba</taxon>
    </lineage>
</organism>
<feature type="transmembrane region" description="Helical" evidence="9">
    <location>
        <begin position="208"/>
        <end position="227"/>
    </location>
</feature>
<dbReference type="InterPro" id="IPR011701">
    <property type="entry name" value="MFS"/>
</dbReference>
<dbReference type="GO" id="GO:0140115">
    <property type="term" value="P:export across plasma membrane"/>
    <property type="evidence" value="ECO:0007669"/>
    <property type="project" value="UniProtKB-ARBA"/>
</dbReference>
<feature type="transmembrane region" description="Helical" evidence="9">
    <location>
        <begin position="290"/>
        <end position="313"/>
    </location>
</feature>
<feature type="transmembrane region" description="Helical" evidence="9">
    <location>
        <begin position="146"/>
        <end position="166"/>
    </location>
</feature>
<dbReference type="CDD" id="cd17323">
    <property type="entry name" value="MFS_Tpo1_MDR_like"/>
    <property type="match status" value="1"/>
</dbReference>
<evidence type="ECO:0000256" key="5">
    <source>
        <dbReference type="ARBA" id="ARBA00022989"/>
    </source>
</evidence>
<dbReference type="GO" id="GO:0022857">
    <property type="term" value="F:transmembrane transporter activity"/>
    <property type="evidence" value="ECO:0007669"/>
    <property type="project" value="InterPro"/>
</dbReference>
<name>A0A8E2DGK6_9APHY</name>
<dbReference type="Pfam" id="PF07690">
    <property type="entry name" value="MFS_1"/>
    <property type="match status" value="1"/>
</dbReference>
<accession>A0A8E2DGK6</accession>
<keyword evidence="6 9" id="KW-0472">Membrane</keyword>
<dbReference type="SUPFAM" id="SSF103473">
    <property type="entry name" value="MFS general substrate transporter"/>
    <property type="match status" value="1"/>
</dbReference>
<keyword evidence="12" id="KW-1185">Reference proteome</keyword>
<dbReference type="Gene3D" id="1.20.1250.20">
    <property type="entry name" value="MFS general substrate transporter like domains"/>
    <property type="match status" value="1"/>
</dbReference>
<gene>
    <name evidence="11" type="ORF">OBBRIDRAFT_760094</name>
</gene>
<evidence type="ECO:0000256" key="1">
    <source>
        <dbReference type="ARBA" id="ARBA00004651"/>
    </source>
</evidence>
<feature type="compositionally biased region" description="Basic and acidic residues" evidence="8">
    <location>
        <begin position="17"/>
        <end position="34"/>
    </location>
</feature>
<feature type="transmembrane region" description="Helical" evidence="9">
    <location>
        <begin position="409"/>
        <end position="430"/>
    </location>
</feature>
<keyword evidence="2" id="KW-0813">Transport</keyword>
<proteinExistence type="inferred from homology"/>
<feature type="transmembrane region" description="Helical" evidence="9">
    <location>
        <begin position="233"/>
        <end position="255"/>
    </location>
</feature>
<evidence type="ECO:0000256" key="2">
    <source>
        <dbReference type="ARBA" id="ARBA00022448"/>
    </source>
</evidence>
<keyword evidence="5 9" id="KW-1133">Transmembrane helix</keyword>
<feature type="transmembrane region" description="Helical" evidence="9">
    <location>
        <begin position="382"/>
        <end position="403"/>
    </location>
</feature>
<feature type="transmembrane region" description="Helical" evidence="9">
    <location>
        <begin position="442"/>
        <end position="463"/>
    </location>
</feature>
<evidence type="ECO:0000256" key="8">
    <source>
        <dbReference type="SAM" id="MobiDB-lite"/>
    </source>
</evidence>
<feature type="transmembrane region" description="Helical" evidence="9">
    <location>
        <begin position="342"/>
        <end position="362"/>
    </location>
</feature>
<dbReference type="PANTHER" id="PTHR23502:SF186">
    <property type="entry name" value="MAJOR FACILITATOR SUPERFAMILY (MFS) PROFILE DOMAIN-CONTAINING PROTEIN"/>
    <property type="match status" value="1"/>
</dbReference>
<feature type="transmembrane region" description="Helical" evidence="9">
    <location>
        <begin position="475"/>
        <end position="497"/>
    </location>
</feature>
<feature type="compositionally biased region" description="Low complexity" evidence="8">
    <location>
        <begin position="35"/>
        <end position="44"/>
    </location>
</feature>
<evidence type="ECO:0000313" key="12">
    <source>
        <dbReference type="Proteomes" id="UP000250043"/>
    </source>
</evidence>
<evidence type="ECO:0000256" key="6">
    <source>
        <dbReference type="ARBA" id="ARBA00023136"/>
    </source>
</evidence>
<comment type="similarity">
    <text evidence="7">Belongs to the major facilitator superfamily. DHA1 family. Polyamines/proton antiporter (TC 2.A.1.2.16) subfamily.</text>
</comment>
<comment type="subcellular location">
    <subcellularLocation>
        <location evidence="1">Cell membrane</location>
        <topology evidence="1">Multi-pass membrane protein</topology>
    </subcellularLocation>
</comment>
<evidence type="ECO:0000259" key="10">
    <source>
        <dbReference type="PROSITE" id="PS50850"/>
    </source>
</evidence>
<dbReference type="GO" id="GO:0005886">
    <property type="term" value="C:plasma membrane"/>
    <property type="evidence" value="ECO:0007669"/>
    <property type="project" value="UniProtKB-SubCell"/>
</dbReference>